<dbReference type="Pfam" id="PF07782">
    <property type="entry name" value="DC_STAMP"/>
    <property type="match status" value="1"/>
</dbReference>
<dbReference type="Proteomes" id="UP000000305">
    <property type="component" value="Unassembled WGS sequence"/>
</dbReference>
<accession>E9G1X3</accession>
<keyword evidence="8" id="KW-1185">Reference proteome</keyword>
<feature type="transmembrane region" description="Helical" evidence="5">
    <location>
        <begin position="401"/>
        <end position="421"/>
    </location>
</feature>
<keyword evidence="3 5" id="KW-1133">Transmembrane helix</keyword>
<dbReference type="GO" id="GO:0016020">
    <property type="term" value="C:membrane"/>
    <property type="evidence" value="ECO:0007669"/>
    <property type="project" value="UniProtKB-SubCell"/>
</dbReference>
<feature type="transmembrane region" description="Helical" evidence="5">
    <location>
        <begin position="482"/>
        <end position="503"/>
    </location>
</feature>
<dbReference type="EMBL" id="GL732529">
    <property type="protein sequence ID" value="EFX86734.1"/>
    <property type="molecule type" value="Genomic_DNA"/>
</dbReference>
<dbReference type="PhylomeDB" id="E9G1X3"/>
<organism evidence="7 8">
    <name type="scientific">Daphnia pulex</name>
    <name type="common">Water flea</name>
    <dbReference type="NCBI Taxonomy" id="6669"/>
    <lineage>
        <taxon>Eukaryota</taxon>
        <taxon>Metazoa</taxon>
        <taxon>Ecdysozoa</taxon>
        <taxon>Arthropoda</taxon>
        <taxon>Crustacea</taxon>
        <taxon>Branchiopoda</taxon>
        <taxon>Diplostraca</taxon>
        <taxon>Cladocera</taxon>
        <taxon>Anomopoda</taxon>
        <taxon>Daphniidae</taxon>
        <taxon>Daphnia</taxon>
    </lineage>
</organism>
<dbReference type="AlphaFoldDB" id="E9G1X3"/>
<proteinExistence type="predicted"/>
<evidence type="ECO:0000256" key="5">
    <source>
        <dbReference type="SAM" id="Phobius"/>
    </source>
</evidence>
<keyword evidence="2 5" id="KW-0812">Transmembrane</keyword>
<dbReference type="PANTHER" id="PTHR21041:SF17">
    <property type="entry name" value="E3 UBIQUITIN-PROTEIN LIGASE DCST1"/>
    <property type="match status" value="1"/>
</dbReference>
<dbReference type="InParanoid" id="E9G1X3"/>
<dbReference type="PANTHER" id="PTHR21041">
    <property type="entry name" value="DENDRITIC CELL-SPECIFIC TRANSMEMBRANE PROTEIN"/>
    <property type="match status" value="1"/>
</dbReference>
<evidence type="ECO:0000256" key="2">
    <source>
        <dbReference type="ARBA" id="ARBA00022692"/>
    </source>
</evidence>
<feature type="transmembrane region" description="Helical" evidence="5">
    <location>
        <begin position="96"/>
        <end position="118"/>
    </location>
</feature>
<dbReference type="InterPro" id="IPR051856">
    <property type="entry name" value="CSR-E3_Ligase_Protein"/>
</dbReference>
<dbReference type="OrthoDB" id="5985669at2759"/>
<dbReference type="InterPro" id="IPR012858">
    <property type="entry name" value="DC_STAMP-like"/>
</dbReference>
<dbReference type="eggNOG" id="KOG3726">
    <property type="taxonomic scope" value="Eukaryota"/>
</dbReference>
<dbReference type="OMA" id="FPEREME"/>
<name>E9G1X3_DAPPU</name>
<protein>
    <recommendedName>
        <fullName evidence="6">Dendritic cell-specific transmembrane protein-like domain-containing protein</fullName>
    </recommendedName>
</protein>
<sequence>MEKLKPNNLSSLVVIPETMDVTPSSPALSVVPSEMSKWPSLRGLVCDWQDLVHPSTADRNSDTFDEFDWSDKGKGKSACLARFLYSDQNKFRNVKLLLILLVGIFYGLLIMTILHFSIGFPIKITSGVGLVVTVVVSLVLIFCYASRCILSLVIPSLGTKQGKTILIAILVTQLMSGPVGNLTYNLKQSSHSLACFSNMTVNQTQDIKEAIVVSLHNFTKNFTTHYLNQVREGSEAVVSVGQEAASIWCQAFPFFCGLNVQVKEEIKNTIKNVVRPEQIREQITSTNKTIQDGKHKLNLKLKSVKEEVESHFRKYLNFDVLLKVATMLSLLFLLICCWMYYFRFLHILSYDNVYATRLLKRYDQHCSERGSTQLFPLRPREKVKIIDSVSLSMSQLERKSLLISLVLYLVQCVVTVILYVADWTLYTFMEIIIRNVNQSGSSSWNETATFRVDFIDFELNIPFSFDAKQCLVVPSQVSEKSVIILIVVYIILGLAVLSQAYCLRFRHAIVAYFYPERNSERIQYLYNKLLRKRERTKMTLKFQFPFRKANSVKIIRIATVPPAVLPAAADPGSRKTVKQSCLNVVRKLGLFRRYCFVCGLAENSNFQKCNNFPVCLCIYCPCCFDDRNNTCLVCDE</sequence>
<evidence type="ECO:0000256" key="3">
    <source>
        <dbReference type="ARBA" id="ARBA00022989"/>
    </source>
</evidence>
<feature type="transmembrane region" description="Helical" evidence="5">
    <location>
        <begin position="320"/>
        <end position="342"/>
    </location>
</feature>
<keyword evidence="4 5" id="KW-0472">Membrane</keyword>
<comment type="subcellular location">
    <subcellularLocation>
        <location evidence="1">Membrane</location>
        <topology evidence="1">Multi-pass membrane protein</topology>
    </subcellularLocation>
</comment>
<reference evidence="7 8" key="1">
    <citation type="journal article" date="2011" name="Science">
        <title>The ecoresponsive genome of Daphnia pulex.</title>
        <authorList>
            <person name="Colbourne J.K."/>
            <person name="Pfrender M.E."/>
            <person name="Gilbert D."/>
            <person name="Thomas W.K."/>
            <person name="Tucker A."/>
            <person name="Oakley T.H."/>
            <person name="Tokishita S."/>
            <person name="Aerts A."/>
            <person name="Arnold G.J."/>
            <person name="Basu M.K."/>
            <person name="Bauer D.J."/>
            <person name="Caceres C.E."/>
            <person name="Carmel L."/>
            <person name="Casola C."/>
            <person name="Choi J.H."/>
            <person name="Detter J.C."/>
            <person name="Dong Q."/>
            <person name="Dusheyko S."/>
            <person name="Eads B.D."/>
            <person name="Frohlich T."/>
            <person name="Geiler-Samerotte K.A."/>
            <person name="Gerlach D."/>
            <person name="Hatcher P."/>
            <person name="Jogdeo S."/>
            <person name="Krijgsveld J."/>
            <person name="Kriventseva E.V."/>
            <person name="Kultz D."/>
            <person name="Laforsch C."/>
            <person name="Lindquist E."/>
            <person name="Lopez J."/>
            <person name="Manak J.R."/>
            <person name="Muller J."/>
            <person name="Pangilinan J."/>
            <person name="Patwardhan R.P."/>
            <person name="Pitluck S."/>
            <person name="Pritham E.J."/>
            <person name="Rechtsteiner A."/>
            <person name="Rho M."/>
            <person name="Rogozin I.B."/>
            <person name="Sakarya O."/>
            <person name="Salamov A."/>
            <person name="Schaack S."/>
            <person name="Shapiro H."/>
            <person name="Shiga Y."/>
            <person name="Skalitzky C."/>
            <person name="Smith Z."/>
            <person name="Souvorov A."/>
            <person name="Sung W."/>
            <person name="Tang Z."/>
            <person name="Tsuchiya D."/>
            <person name="Tu H."/>
            <person name="Vos H."/>
            <person name="Wang M."/>
            <person name="Wolf Y.I."/>
            <person name="Yamagata H."/>
            <person name="Yamada T."/>
            <person name="Ye Y."/>
            <person name="Shaw J.R."/>
            <person name="Andrews J."/>
            <person name="Crease T.J."/>
            <person name="Tang H."/>
            <person name="Lucas S.M."/>
            <person name="Robertson H.M."/>
            <person name="Bork P."/>
            <person name="Koonin E.V."/>
            <person name="Zdobnov E.M."/>
            <person name="Grigoriev I.V."/>
            <person name="Lynch M."/>
            <person name="Boore J.L."/>
        </authorList>
    </citation>
    <scope>NUCLEOTIDE SEQUENCE [LARGE SCALE GENOMIC DNA]</scope>
</reference>
<evidence type="ECO:0000313" key="8">
    <source>
        <dbReference type="Proteomes" id="UP000000305"/>
    </source>
</evidence>
<evidence type="ECO:0000256" key="4">
    <source>
        <dbReference type="ARBA" id="ARBA00023136"/>
    </source>
</evidence>
<feature type="domain" description="Dendritic cell-specific transmembrane protein-like" evidence="6">
    <location>
        <begin position="350"/>
        <end position="526"/>
    </location>
</feature>
<evidence type="ECO:0000313" key="7">
    <source>
        <dbReference type="EMBL" id="EFX86734.1"/>
    </source>
</evidence>
<evidence type="ECO:0000259" key="6">
    <source>
        <dbReference type="Pfam" id="PF07782"/>
    </source>
</evidence>
<dbReference type="HOGENOM" id="CLU_015030_0_0_1"/>
<evidence type="ECO:0000256" key="1">
    <source>
        <dbReference type="ARBA" id="ARBA00004141"/>
    </source>
</evidence>
<feature type="transmembrane region" description="Helical" evidence="5">
    <location>
        <begin position="124"/>
        <end position="145"/>
    </location>
</feature>
<gene>
    <name evidence="7" type="ORF">DAPPUDRAFT_312895</name>
</gene>
<dbReference type="KEGG" id="dpx:DAPPUDRAFT_312895"/>